<feature type="transmembrane region" description="Helical" evidence="9">
    <location>
        <begin position="146"/>
        <end position="165"/>
    </location>
</feature>
<evidence type="ECO:0000256" key="1">
    <source>
        <dbReference type="ARBA" id="ARBA00004141"/>
    </source>
</evidence>
<dbReference type="AlphaFoldDB" id="A7SE00"/>
<evidence type="ECO:0000256" key="5">
    <source>
        <dbReference type="ARBA" id="ARBA00023065"/>
    </source>
</evidence>
<dbReference type="SUPFAM" id="SSF81324">
    <property type="entry name" value="Voltage-gated potassium channels"/>
    <property type="match status" value="2"/>
</dbReference>
<evidence type="ECO:0000256" key="2">
    <source>
        <dbReference type="ARBA" id="ARBA00022448"/>
    </source>
</evidence>
<keyword evidence="2 8" id="KW-0813">Transport</keyword>
<keyword evidence="6 9" id="KW-0472">Membrane</keyword>
<dbReference type="PANTHER" id="PTHR11003">
    <property type="entry name" value="POTASSIUM CHANNEL, SUBFAMILY K"/>
    <property type="match status" value="1"/>
</dbReference>
<comment type="subcellular location">
    <subcellularLocation>
        <location evidence="1">Membrane</location>
        <topology evidence="1">Multi-pass membrane protein</topology>
    </subcellularLocation>
</comment>
<proteinExistence type="inferred from homology"/>
<dbReference type="Pfam" id="PF07885">
    <property type="entry name" value="Ion_trans_2"/>
    <property type="match status" value="2"/>
</dbReference>
<evidence type="ECO:0000256" key="9">
    <source>
        <dbReference type="SAM" id="Phobius"/>
    </source>
</evidence>
<feature type="transmembrane region" description="Helical" evidence="9">
    <location>
        <begin position="60"/>
        <end position="80"/>
    </location>
</feature>
<evidence type="ECO:0000256" key="3">
    <source>
        <dbReference type="ARBA" id="ARBA00022692"/>
    </source>
</evidence>
<name>A7SE00_NEMVE</name>
<evidence type="ECO:0000256" key="6">
    <source>
        <dbReference type="ARBA" id="ARBA00023136"/>
    </source>
</evidence>
<dbReference type="PRINTS" id="PR01333">
    <property type="entry name" value="2POREKCHANEL"/>
</dbReference>
<dbReference type="GO" id="GO:0071805">
    <property type="term" value="P:potassium ion transmembrane transport"/>
    <property type="evidence" value="ECO:0000318"/>
    <property type="project" value="GO_Central"/>
</dbReference>
<dbReference type="InterPro" id="IPR013099">
    <property type="entry name" value="K_chnl_dom"/>
</dbReference>
<keyword evidence="3 8" id="KW-0812">Transmembrane</keyword>
<dbReference type="Proteomes" id="UP000001593">
    <property type="component" value="Unassembled WGS sequence"/>
</dbReference>
<evidence type="ECO:0000256" key="8">
    <source>
        <dbReference type="RuleBase" id="RU003857"/>
    </source>
</evidence>
<reference evidence="11 12" key="1">
    <citation type="journal article" date="2007" name="Science">
        <title>Sea anemone genome reveals ancestral eumetazoan gene repertoire and genomic organization.</title>
        <authorList>
            <person name="Putnam N.H."/>
            <person name="Srivastava M."/>
            <person name="Hellsten U."/>
            <person name="Dirks B."/>
            <person name="Chapman J."/>
            <person name="Salamov A."/>
            <person name="Terry A."/>
            <person name="Shapiro H."/>
            <person name="Lindquist E."/>
            <person name="Kapitonov V.V."/>
            <person name="Jurka J."/>
            <person name="Genikhovich G."/>
            <person name="Grigoriev I.V."/>
            <person name="Lucas S.M."/>
            <person name="Steele R.E."/>
            <person name="Finnerty J.R."/>
            <person name="Technau U."/>
            <person name="Martindale M.Q."/>
            <person name="Rokhsar D.S."/>
        </authorList>
    </citation>
    <scope>NUCLEOTIDE SEQUENCE [LARGE SCALE GENOMIC DNA]</scope>
    <source>
        <strain evidence="12">CH2 X CH6</strain>
    </source>
</reference>
<evidence type="ECO:0000256" key="4">
    <source>
        <dbReference type="ARBA" id="ARBA00022989"/>
    </source>
</evidence>
<dbReference type="GO" id="GO:0005886">
    <property type="term" value="C:plasma membrane"/>
    <property type="evidence" value="ECO:0000318"/>
    <property type="project" value="GO_Central"/>
</dbReference>
<feature type="transmembrane region" description="Helical" evidence="9">
    <location>
        <begin position="115"/>
        <end position="134"/>
    </location>
</feature>
<keyword evidence="12" id="KW-1185">Reference proteome</keyword>
<keyword evidence="4 9" id="KW-1133">Transmembrane helix</keyword>
<dbReference type="PANTHER" id="PTHR11003:SF345">
    <property type="entry name" value="TWIK FAMILY OF POTASSIUM CHANNELS PROTEIN 18"/>
    <property type="match status" value="1"/>
</dbReference>
<dbReference type="PhylomeDB" id="A7SE00"/>
<evidence type="ECO:0000313" key="11">
    <source>
        <dbReference type="EMBL" id="EDO38072.1"/>
    </source>
</evidence>
<dbReference type="InterPro" id="IPR003280">
    <property type="entry name" value="2pore_dom_K_chnl"/>
</dbReference>
<protein>
    <recommendedName>
        <fullName evidence="10">Potassium channel domain-containing protein</fullName>
    </recommendedName>
</protein>
<dbReference type="GO" id="GO:0022841">
    <property type="term" value="F:potassium ion leak channel activity"/>
    <property type="evidence" value="ECO:0000318"/>
    <property type="project" value="GO_Central"/>
</dbReference>
<dbReference type="GO" id="GO:0015271">
    <property type="term" value="F:outward rectifier potassium channel activity"/>
    <property type="evidence" value="ECO:0000318"/>
    <property type="project" value="GO_Central"/>
</dbReference>
<feature type="domain" description="Potassium channel" evidence="10">
    <location>
        <begin position="29"/>
        <end position="87"/>
    </location>
</feature>
<dbReference type="InParanoid" id="A7SE00"/>
<dbReference type="eggNOG" id="KOG4404">
    <property type="taxonomic scope" value="Eukaryota"/>
</dbReference>
<keyword evidence="7 8" id="KW-0407">Ion channel</keyword>
<comment type="similarity">
    <text evidence="8">Belongs to the two pore domain potassium channel (TC 1.A.1.8) family.</text>
</comment>
<gene>
    <name evidence="11" type="ORF">NEMVEDRAFT_v1g169486</name>
</gene>
<evidence type="ECO:0000256" key="7">
    <source>
        <dbReference type="ARBA" id="ARBA00023303"/>
    </source>
</evidence>
<accession>A7SE00</accession>
<feature type="domain" description="Potassium channel" evidence="10">
    <location>
        <begin position="122"/>
        <end position="186"/>
    </location>
</feature>
<sequence length="252" mass="27691">MAEETNITANATQFDYFVREAAWAMAIKQKRDWDFLGACAFTFAALLTVGYGDIIPETPIGRGLTIIYCLVGLPLSVMALKTGGEAVVHLISSTEAFFYSRTCGTPPSPHSLRRCLATSVILVTVYLCLMAGLGMYLEEWSFLDSFYAWFITFSTIGFGDLVPLESFRQRATSDADILFAGIAITLPYLIGFCLVSCVINLLVEVSERGLCGAIFSKRTCHNIDGVDEEAGRSDGDSIEMQVHMSYSRRCSI</sequence>
<evidence type="ECO:0000259" key="10">
    <source>
        <dbReference type="Pfam" id="PF07885"/>
    </source>
</evidence>
<evidence type="ECO:0000313" key="12">
    <source>
        <dbReference type="Proteomes" id="UP000001593"/>
    </source>
</evidence>
<feature type="transmembrane region" description="Helical" evidence="9">
    <location>
        <begin position="177"/>
        <end position="203"/>
    </location>
</feature>
<dbReference type="Gene3D" id="1.10.287.70">
    <property type="match status" value="1"/>
</dbReference>
<organism evidence="11 12">
    <name type="scientific">Nematostella vectensis</name>
    <name type="common">Starlet sea anemone</name>
    <dbReference type="NCBI Taxonomy" id="45351"/>
    <lineage>
        <taxon>Eukaryota</taxon>
        <taxon>Metazoa</taxon>
        <taxon>Cnidaria</taxon>
        <taxon>Anthozoa</taxon>
        <taxon>Hexacorallia</taxon>
        <taxon>Actiniaria</taxon>
        <taxon>Edwardsiidae</taxon>
        <taxon>Nematostella</taxon>
    </lineage>
</organism>
<dbReference type="HOGENOM" id="CLU_1103876_0_0_1"/>
<feature type="transmembrane region" description="Helical" evidence="9">
    <location>
        <begin position="35"/>
        <end position="54"/>
    </location>
</feature>
<keyword evidence="5 8" id="KW-0406">Ion transport</keyword>
<dbReference type="EMBL" id="DS469633">
    <property type="protein sequence ID" value="EDO38072.1"/>
    <property type="molecule type" value="Genomic_DNA"/>
</dbReference>